<keyword evidence="3" id="KW-1185">Reference proteome</keyword>
<dbReference type="Proteomes" id="UP000499080">
    <property type="component" value="Unassembled WGS sequence"/>
</dbReference>
<gene>
    <name evidence="2" type="ORF">AVEN_123794_1</name>
</gene>
<reference evidence="2 3" key="1">
    <citation type="journal article" date="2019" name="Sci. Rep.">
        <title>Orb-weaving spider Araneus ventricosus genome elucidates the spidroin gene catalogue.</title>
        <authorList>
            <person name="Kono N."/>
            <person name="Nakamura H."/>
            <person name="Ohtoshi R."/>
            <person name="Moran D.A.P."/>
            <person name="Shinohara A."/>
            <person name="Yoshida Y."/>
            <person name="Fujiwara M."/>
            <person name="Mori M."/>
            <person name="Tomita M."/>
            <person name="Arakawa K."/>
        </authorList>
    </citation>
    <scope>NUCLEOTIDE SEQUENCE [LARGE SCALE GENOMIC DNA]</scope>
</reference>
<accession>A0A4Y2BK31</accession>
<dbReference type="AlphaFoldDB" id="A0A4Y2BK31"/>
<protein>
    <submittedName>
        <fullName evidence="2">Uncharacterized protein</fullName>
    </submittedName>
</protein>
<evidence type="ECO:0000313" key="3">
    <source>
        <dbReference type="Proteomes" id="UP000499080"/>
    </source>
</evidence>
<proteinExistence type="predicted"/>
<comment type="caution">
    <text evidence="2">The sequence shown here is derived from an EMBL/GenBank/DDBJ whole genome shotgun (WGS) entry which is preliminary data.</text>
</comment>
<evidence type="ECO:0000313" key="2">
    <source>
        <dbReference type="EMBL" id="GBL92622.1"/>
    </source>
</evidence>
<feature type="region of interest" description="Disordered" evidence="1">
    <location>
        <begin position="1"/>
        <end position="21"/>
    </location>
</feature>
<dbReference type="EMBL" id="BGPR01000087">
    <property type="protein sequence ID" value="GBL92622.1"/>
    <property type="molecule type" value="Genomic_DNA"/>
</dbReference>
<sequence length="98" mass="10926">MLRSLSNDAAPSMHIVLPPSGGPQERIFQLVSRRSYSSVGFPSTTFRHFTAEAASNRMLRTRIVPPHARVCAQQLLGMDSLTRVLNLLFHTIAGHERN</sequence>
<organism evidence="2 3">
    <name type="scientific">Araneus ventricosus</name>
    <name type="common">Orbweaver spider</name>
    <name type="synonym">Epeira ventricosa</name>
    <dbReference type="NCBI Taxonomy" id="182803"/>
    <lineage>
        <taxon>Eukaryota</taxon>
        <taxon>Metazoa</taxon>
        <taxon>Ecdysozoa</taxon>
        <taxon>Arthropoda</taxon>
        <taxon>Chelicerata</taxon>
        <taxon>Arachnida</taxon>
        <taxon>Araneae</taxon>
        <taxon>Araneomorphae</taxon>
        <taxon>Entelegynae</taxon>
        <taxon>Araneoidea</taxon>
        <taxon>Araneidae</taxon>
        <taxon>Araneus</taxon>
    </lineage>
</organism>
<evidence type="ECO:0000256" key="1">
    <source>
        <dbReference type="SAM" id="MobiDB-lite"/>
    </source>
</evidence>
<name>A0A4Y2BK31_ARAVE</name>